<proteinExistence type="predicted"/>
<sequence length="90" mass="10500">MKKVVKMVQILVVSLMLGQYLPISVQAAEIMIEGKNETFLSPFYTYIADIDATVSNDLKEHLKMFEDQEYVVQKPIKLLSYTENHIQERY</sequence>
<comment type="caution">
    <text evidence="1">The sequence shown here is derived from an EMBL/GenBank/DDBJ whole genome shotgun (WGS) entry which is preliminary data.</text>
</comment>
<keyword evidence="2" id="KW-1185">Reference proteome</keyword>
<name>A0A940SSV3_9ENTE</name>
<accession>A0A940SSV3</accession>
<reference evidence="1" key="1">
    <citation type="submission" date="2020-12" db="EMBL/GenBank/DDBJ databases">
        <title>Vagococcus allomyrinae sp. nov. and Enterococcus lavae sp. nov., isolated from the larvae of Allomyrina dichotoma.</title>
        <authorList>
            <person name="Lee S.D."/>
        </authorList>
    </citation>
    <scope>NUCLEOTIDE SEQUENCE</scope>
    <source>
        <strain evidence="1">BWB3-3</strain>
    </source>
</reference>
<dbReference type="RefSeq" id="WP_209529552.1">
    <property type="nucleotide sequence ID" value="NZ_JAEEGA010000010.1"/>
</dbReference>
<protein>
    <submittedName>
        <fullName evidence="1">Uncharacterized protein</fullName>
    </submittedName>
</protein>
<gene>
    <name evidence="1" type="ORF">I6N95_15390</name>
</gene>
<evidence type="ECO:0000313" key="1">
    <source>
        <dbReference type="EMBL" id="MBP1042402.1"/>
    </source>
</evidence>
<dbReference type="AlphaFoldDB" id="A0A940SSV3"/>
<evidence type="ECO:0000313" key="2">
    <source>
        <dbReference type="Proteomes" id="UP000674938"/>
    </source>
</evidence>
<dbReference type="EMBL" id="JAEEGA010000010">
    <property type="protein sequence ID" value="MBP1042402.1"/>
    <property type="molecule type" value="Genomic_DNA"/>
</dbReference>
<dbReference type="Proteomes" id="UP000674938">
    <property type="component" value="Unassembled WGS sequence"/>
</dbReference>
<organism evidence="1 2">
    <name type="scientific">Vagococcus allomyrinae</name>
    <dbReference type="NCBI Taxonomy" id="2794353"/>
    <lineage>
        <taxon>Bacteria</taxon>
        <taxon>Bacillati</taxon>
        <taxon>Bacillota</taxon>
        <taxon>Bacilli</taxon>
        <taxon>Lactobacillales</taxon>
        <taxon>Enterococcaceae</taxon>
        <taxon>Vagococcus</taxon>
    </lineage>
</organism>